<organism evidence="2 3">
    <name type="scientific">Channa argus</name>
    <name type="common">Northern snakehead</name>
    <name type="synonym">Ophicephalus argus</name>
    <dbReference type="NCBI Taxonomy" id="215402"/>
    <lineage>
        <taxon>Eukaryota</taxon>
        <taxon>Metazoa</taxon>
        <taxon>Chordata</taxon>
        <taxon>Craniata</taxon>
        <taxon>Vertebrata</taxon>
        <taxon>Euteleostomi</taxon>
        <taxon>Actinopterygii</taxon>
        <taxon>Neopterygii</taxon>
        <taxon>Teleostei</taxon>
        <taxon>Neoteleostei</taxon>
        <taxon>Acanthomorphata</taxon>
        <taxon>Anabantaria</taxon>
        <taxon>Anabantiformes</taxon>
        <taxon>Channoidei</taxon>
        <taxon>Channidae</taxon>
        <taxon>Channa</taxon>
    </lineage>
</organism>
<dbReference type="EMBL" id="CM015717">
    <property type="protein sequence ID" value="KAF3690833.1"/>
    <property type="molecule type" value="Genomic_DNA"/>
</dbReference>
<sequence length="319" mass="35958">MMRKRRRQHLLAVSILMVVGGGFLKSGVTHYYYTPTVDRPVNGRKVLHVSLQDSTEILGYVLGLISFVIACTSKFPVFCRAKRGQLLSWAYILSGLLCSLAGVLYAAAILLYDTQIQFLLRVMPWLLSAISCVSLDLLILVIHWCKRGARQHPLRFSTDTEVLVGDSDIPTKETALKKKHTKQQMHSSAQTKNMTEMGPYMDVNTHPLRKICLKEVTLSKEEAVEQLPDRTVRVVRVDSFCSSDTSCYSSPVSSDLEWDFEEAHTQWNELAAKQRHEFLLHEWPKTLKSFNTYVVSGLPQKALSGTEESVLVPAATLEN</sequence>
<dbReference type="AlphaFoldDB" id="A0A6G1PKW9"/>
<dbReference type="InterPro" id="IPR051415">
    <property type="entry name" value="LAAT-1"/>
</dbReference>
<keyword evidence="3" id="KW-1185">Reference proteome</keyword>
<gene>
    <name evidence="2" type="ORF">EXN66_Car006507</name>
</gene>
<keyword evidence="1" id="KW-0472">Membrane</keyword>
<evidence type="ECO:0000313" key="2">
    <source>
        <dbReference type="EMBL" id="KAF3690833.1"/>
    </source>
</evidence>
<evidence type="ECO:0000313" key="3">
    <source>
        <dbReference type="Proteomes" id="UP000503349"/>
    </source>
</evidence>
<dbReference type="PANTHER" id="PTHR16201">
    <property type="entry name" value="SEVEN TRANSMEMBRANE PROTEIN 1-RELATED"/>
    <property type="match status" value="1"/>
</dbReference>
<dbReference type="GO" id="GO:0015174">
    <property type="term" value="F:basic amino acid transmembrane transporter activity"/>
    <property type="evidence" value="ECO:0007669"/>
    <property type="project" value="TreeGrafter"/>
</dbReference>
<protein>
    <submittedName>
        <fullName evidence="2">Transmembrane protein 44</fullName>
    </submittedName>
</protein>
<keyword evidence="1" id="KW-1133">Transmembrane helix</keyword>
<proteinExistence type="predicted"/>
<feature type="transmembrane region" description="Helical" evidence="1">
    <location>
        <begin position="57"/>
        <end position="77"/>
    </location>
</feature>
<name>A0A6G1PKW9_CHAAH</name>
<reference evidence="3" key="2">
    <citation type="submission" date="2019-02" db="EMBL/GenBank/DDBJ databases">
        <title>Opniocepnalus argus Var Kimnra genome.</title>
        <authorList>
            <person name="Zhou C."/>
            <person name="Xiao S."/>
        </authorList>
    </citation>
    <scope>NUCLEOTIDE SEQUENCE [LARGE SCALE GENOMIC DNA]</scope>
</reference>
<dbReference type="GO" id="GO:0016020">
    <property type="term" value="C:membrane"/>
    <property type="evidence" value="ECO:0007669"/>
    <property type="project" value="TreeGrafter"/>
</dbReference>
<dbReference type="Proteomes" id="UP000503349">
    <property type="component" value="Chromosome 6"/>
</dbReference>
<evidence type="ECO:0000256" key="1">
    <source>
        <dbReference type="SAM" id="Phobius"/>
    </source>
</evidence>
<feature type="transmembrane region" description="Helical" evidence="1">
    <location>
        <begin position="89"/>
        <end position="112"/>
    </location>
</feature>
<keyword evidence="1 2" id="KW-0812">Transmembrane</keyword>
<dbReference type="PANTHER" id="PTHR16201:SF53">
    <property type="entry name" value="TRANSMEMBRANE PROTEIN 44"/>
    <property type="match status" value="1"/>
</dbReference>
<feature type="transmembrane region" description="Helical" evidence="1">
    <location>
        <begin position="124"/>
        <end position="145"/>
    </location>
</feature>
<reference evidence="2 3" key="1">
    <citation type="submission" date="2019-02" db="EMBL/GenBank/DDBJ databases">
        <title>Opniocepnalus argus genome.</title>
        <authorList>
            <person name="Zhou C."/>
            <person name="Xiao S."/>
        </authorList>
    </citation>
    <scope>NUCLEOTIDE SEQUENCE [LARGE SCALE GENOMIC DNA]</scope>
    <source>
        <strain evidence="2">OARG1902GOOAL</strain>
        <tissue evidence="2">Muscle</tissue>
    </source>
</reference>
<accession>A0A6G1PKW9</accession>